<evidence type="ECO:0000313" key="6">
    <source>
        <dbReference type="EMBL" id="QLQ40536.2"/>
    </source>
</evidence>
<dbReference type="SUPFAM" id="SSF52518">
    <property type="entry name" value="Thiamin diphosphate-binding fold (THDP-binding)"/>
    <property type="match status" value="1"/>
</dbReference>
<evidence type="ECO:0000313" key="7">
    <source>
        <dbReference type="Proteomes" id="UP000510844"/>
    </source>
</evidence>
<dbReference type="GO" id="GO:0006086">
    <property type="term" value="P:pyruvate decarboxylation to acetyl-CoA"/>
    <property type="evidence" value="ECO:0007669"/>
    <property type="project" value="TreeGrafter"/>
</dbReference>
<dbReference type="InterPro" id="IPR050642">
    <property type="entry name" value="PDH_E1_Alpha_Subunit"/>
</dbReference>
<proteinExistence type="predicted"/>
<gene>
    <name evidence="6" type="ORF">H1D33_25615</name>
</gene>
<evidence type="ECO:0000256" key="2">
    <source>
        <dbReference type="ARBA" id="ARBA00023002"/>
    </source>
</evidence>
<evidence type="ECO:0000256" key="3">
    <source>
        <dbReference type="ARBA" id="ARBA00023052"/>
    </source>
</evidence>
<dbReference type="PANTHER" id="PTHR11516:SF60">
    <property type="entry name" value="PYRUVATE DEHYDROGENASE E1 COMPONENT SUBUNIT ALPHA"/>
    <property type="match status" value="1"/>
</dbReference>
<feature type="region of interest" description="Disordered" evidence="4">
    <location>
        <begin position="1"/>
        <end position="28"/>
    </location>
</feature>
<dbReference type="AlphaFoldDB" id="A0A7L6BF13"/>
<evidence type="ECO:0000259" key="5">
    <source>
        <dbReference type="Pfam" id="PF00676"/>
    </source>
</evidence>
<comment type="cofactor">
    <cofactor evidence="1">
        <name>thiamine diphosphate</name>
        <dbReference type="ChEBI" id="CHEBI:58937"/>
    </cofactor>
</comment>
<dbReference type="CDD" id="cd02000">
    <property type="entry name" value="TPP_E1_PDC_ADC_BCADC"/>
    <property type="match status" value="1"/>
</dbReference>
<dbReference type="KEGG" id="mfeu:H1D33_25615"/>
<protein>
    <submittedName>
        <fullName evidence="6">Thiamine pyrophosphate-dependent dehydrogenase E1 component subunit alpha</fullName>
    </submittedName>
</protein>
<dbReference type="InterPro" id="IPR001017">
    <property type="entry name" value="DH_E1"/>
</dbReference>
<dbReference type="PANTHER" id="PTHR11516">
    <property type="entry name" value="PYRUVATE DEHYDROGENASE E1 COMPONENT, ALPHA SUBUNIT BACTERIAL AND ORGANELLAR"/>
    <property type="match status" value="1"/>
</dbReference>
<feature type="domain" description="Dehydrogenase E1 component" evidence="5">
    <location>
        <begin position="35"/>
        <end position="334"/>
    </location>
</feature>
<reference evidence="7" key="1">
    <citation type="submission" date="2020-07" db="EMBL/GenBank/DDBJ databases">
        <title>A new Micromonospora strain with potent antibiotic activity isolated from the microbiome of a mid-Atlantic deep-sea sponge.</title>
        <authorList>
            <person name="Back C.R."/>
            <person name="Stennett H.L."/>
            <person name="Williams S.E."/>
            <person name="Wang L."/>
            <person name="Ojeda Gomez J."/>
            <person name="Abdulle O.M."/>
            <person name="Duffy T."/>
            <person name="Hendry K.R."/>
            <person name="Powell D."/>
            <person name="Stach J.E."/>
            <person name="Essex-Lopresti A.E."/>
            <person name="Willis C.L."/>
            <person name="Curnow P."/>
            <person name="Race P.R."/>
        </authorList>
    </citation>
    <scope>NUCLEOTIDE SEQUENCE [LARGE SCALE GENOMIC DNA]</scope>
    <source>
        <strain evidence="7">28ISP2-46</strain>
    </source>
</reference>
<evidence type="ECO:0000256" key="4">
    <source>
        <dbReference type="SAM" id="MobiDB-lite"/>
    </source>
</evidence>
<dbReference type="EMBL" id="CP059322">
    <property type="protein sequence ID" value="QLQ40536.2"/>
    <property type="molecule type" value="Genomic_DNA"/>
</dbReference>
<organism evidence="6 7">
    <name type="scientific">Micromonospora robiginosa</name>
    <dbReference type="NCBI Taxonomy" id="2749844"/>
    <lineage>
        <taxon>Bacteria</taxon>
        <taxon>Bacillati</taxon>
        <taxon>Actinomycetota</taxon>
        <taxon>Actinomycetes</taxon>
        <taxon>Micromonosporales</taxon>
        <taxon>Micromonosporaceae</taxon>
        <taxon>Micromonospora</taxon>
    </lineage>
</organism>
<keyword evidence="2" id="KW-0560">Oxidoreductase</keyword>
<dbReference type="Gene3D" id="3.40.50.970">
    <property type="match status" value="1"/>
</dbReference>
<accession>A0A7L6BF13</accession>
<keyword evidence="7" id="KW-1185">Reference proteome</keyword>
<keyword evidence="3" id="KW-0786">Thiamine pyrophosphate</keyword>
<sequence>MTAAPADTVPAPVPADGAAPTGPEPAGPEAALIRDMVRIRCVEEELCDRYRDDQEMRTPTHFSIGQEATAVGVAAATGPDDLVYTGHRSHAPYLAMGGDLRAMVAELYGRESGCARGRGGSIHLVDRSAGFAGSAAILGEMISVAVGAGWSAALRGRPQVALTFFGDGATEEGVFHEAVNFAQVHRVPVVFLCENNLYSISSPLGQRQPAGSTITDRVTAYGLWARSVDGNDVYAVRAAARAAVQRCRTGAGPAFLELHTYRWREHVGPGWDHDHGYRSREEIDAWMARCPIRRAVEVARPTQPGLDDWVREWERRYRAEVRDAVRVARAAAWPPVSTLVDGAYGAGR</sequence>
<dbReference type="Proteomes" id="UP000510844">
    <property type="component" value="Chromosome"/>
</dbReference>
<feature type="compositionally biased region" description="Low complexity" evidence="4">
    <location>
        <begin position="1"/>
        <end position="21"/>
    </location>
</feature>
<name>A0A7L6BF13_9ACTN</name>
<dbReference type="Pfam" id="PF00676">
    <property type="entry name" value="E1_dh"/>
    <property type="match status" value="1"/>
</dbReference>
<dbReference type="RefSeq" id="WP_220138703.1">
    <property type="nucleotide sequence ID" value="NZ_CP059322.2"/>
</dbReference>
<reference evidence="6 7" key="2">
    <citation type="journal article" date="2021" name="Mar. Drugs">
        <title>A New Micromonospora Strain with Antibiotic Activity Isolated from the Microbiome of a Mid-Atlantic Deep-Sea Sponge.</title>
        <authorList>
            <person name="Back C.R."/>
            <person name="Stennett H.L."/>
            <person name="Williams S.E."/>
            <person name="Wang L."/>
            <person name="Ojeda Gomez J."/>
            <person name="Abdulle O.M."/>
            <person name="Duffy T."/>
            <person name="Neal C."/>
            <person name="Mantell J."/>
            <person name="Jepson M.A."/>
            <person name="Hendry K.R."/>
            <person name="Powell D."/>
            <person name="Stach J.E.M."/>
            <person name="Essex-Lopresti A.E."/>
            <person name="Willis C.L."/>
            <person name="Curnow P."/>
            <person name="Race P.R."/>
        </authorList>
    </citation>
    <scope>NUCLEOTIDE SEQUENCE [LARGE SCALE GENOMIC DNA]</scope>
    <source>
        <strain evidence="6 7">28ISP2-46</strain>
    </source>
</reference>
<dbReference type="GO" id="GO:0000287">
    <property type="term" value="F:magnesium ion binding"/>
    <property type="evidence" value="ECO:0007669"/>
    <property type="project" value="UniProtKB-ARBA"/>
</dbReference>
<dbReference type="GO" id="GO:0004739">
    <property type="term" value="F:pyruvate dehydrogenase (acetyl-transferring) activity"/>
    <property type="evidence" value="ECO:0007669"/>
    <property type="project" value="TreeGrafter"/>
</dbReference>
<dbReference type="InterPro" id="IPR029061">
    <property type="entry name" value="THDP-binding"/>
</dbReference>
<evidence type="ECO:0000256" key="1">
    <source>
        <dbReference type="ARBA" id="ARBA00001964"/>
    </source>
</evidence>